<keyword evidence="8" id="KW-1185">Reference proteome</keyword>
<organism evidence="6 8">
    <name type="scientific">Didymodactylos carnosus</name>
    <dbReference type="NCBI Taxonomy" id="1234261"/>
    <lineage>
        <taxon>Eukaryota</taxon>
        <taxon>Metazoa</taxon>
        <taxon>Spiralia</taxon>
        <taxon>Gnathifera</taxon>
        <taxon>Rotifera</taxon>
        <taxon>Eurotatoria</taxon>
        <taxon>Bdelloidea</taxon>
        <taxon>Philodinida</taxon>
        <taxon>Philodinidae</taxon>
        <taxon>Didymodactylos</taxon>
    </lineage>
</organism>
<dbReference type="OrthoDB" id="447516at2759"/>
<feature type="region of interest" description="Disordered" evidence="3">
    <location>
        <begin position="339"/>
        <end position="446"/>
    </location>
</feature>
<evidence type="ECO:0000256" key="3">
    <source>
        <dbReference type="SAM" id="MobiDB-lite"/>
    </source>
</evidence>
<keyword evidence="4" id="KW-0812">Transmembrane</keyword>
<feature type="compositionally biased region" description="Low complexity" evidence="3">
    <location>
        <begin position="375"/>
        <end position="398"/>
    </location>
</feature>
<keyword evidence="4" id="KW-1133">Transmembrane helix</keyword>
<dbReference type="PANTHER" id="PTHR23348">
    <property type="entry name" value="PERIAXIN/AHNAK"/>
    <property type="match status" value="1"/>
</dbReference>
<dbReference type="GO" id="GO:0043484">
    <property type="term" value="P:regulation of RNA splicing"/>
    <property type="evidence" value="ECO:0007669"/>
    <property type="project" value="TreeGrafter"/>
</dbReference>
<feature type="compositionally biased region" description="Basic residues" evidence="3">
    <location>
        <begin position="361"/>
        <end position="370"/>
    </location>
</feature>
<dbReference type="InterPro" id="IPR052082">
    <property type="entry name" value="Myelin_sheath_structural"/>
</dbReference>
<feature type="transmembrane region" description="Helical" evidence="4">
    <location>
        <begin position="65"/>
        <end position="88"/>
    </location>
</feature>
<dbReference type="AlphaFoldDB" id="A0A814L2T8"/>
<evidence type="ECO:0000256" key="1">
    <source>
        <dbReference type="ARBA" id="ARBA00004123"/>
    </source>
</evidence>
<dbReference type="InterPro" id="IPR036034">
    <property type="entry name" value="PDZ_sf"/>
</dbReference>
<accession>A0A814L2T8</accession>
<sequence length="565" mass="63174">MCNSVMCIWHIHNGLVLFYLFVTNKFVYSQFLSSSDTFFPPASSPLSTLSKVKNLPHVQCITNGALAGSIIGTLIFSCFVAFLTYLVYLRPKFQELHSWKTGCLKSVSPYFNSADATYDNHCHANHDLQSHTKKQVQQQIPNDTRIFLLFSTLTLIRIIIFLDTLTNGILPLAITDVKFGTYPFRQALTPNAHHHQCKRQGEKMLTIAPAQWFHRTSSFRSMNIDQDNELIEVELISPDLSGLGFNIVGNMRAGIYVKDVFDKGPAIESKLIKSGDRIMSVTVCFESVVFEDALTILSYASPYPVLLRLHRSLQNSKRTTNAKPQVTWQDDFEEDDNKIYSKNESKKRVQQIVTEKSSQNRSKKRQKQSHNSRSSTTHGARTAITTTTPTKPTSKGKIAPSKRSSQSARPLREKPPVPSTAAIGALVTGTTSSAAPTTTTTKLNPTKKMKSVTDAVIAYLHYKGSGTGGQNSQDPTASEPYYDSPYECYYGAQQNSHTNLNKNNNNNASDHISPIYTVQLTPSKQFLHSCHIPRKCKQHLSRQSVIQNEMLNSISIDDISTDTYV</sequence>
<dbReference type="SMART" id="SM00228">
    <property type="entry name" value="PDZ"/>
    <property type="match status" value="1"/>
</dbReference>
<name>A0A814L2T8_9BILA</name>
<evidence type="ECO:0000313" key="8">
    <source>
        <dbReference type="Proteomes" id="UP000663829"/>
    </source>
</evidence>
<feature type="transmembrane region" description="Helical" evidence="4">
    <location>
        <begin position="146"/>
        <end position="165"/>
    </location>
</feature>
<keyword evidence="4" id="KW-0472">Membrane</keyword>
<dbReference type="Proteomes" id="UP000681722">
    <property type="component" value="Unassembled WGS sequence"/>
</dbReference>
<comment type="caution">
    <text evidence="6">The sequence shown here is derived from an EMBL/GenBank/DDBJ whole genome shotgun (WGS) entry which is preliminary data.</text>
</comment>
<dbReference type="GO" id="GO:0005634">
    <property type="term" value="C:nucleus"/>
    <property type="evidence" value="ECO:0007669"/>
    <property type="project" value="UniProtKB-SubCell"/>
</dbReference>
<evidence type="ECO:0000256" key="4">
    <source>
        <dbReference type="SAM" id="Phobius"/>
    </source>
</evidence>
<dbReference type="SUPFAM" id="SSF50156">
    <property type="entry name" value="PDZ domain-like"/>
    <property type="match status" value="1"/>
</dbReference>
<evidence type="ECO:0000259" key="5">
    <source>
        <dbReference type="PROSITE" id="PS50106"/>
    </source>
</evidence>
<dbReference type="EMBL" id="CAJNOQ010004438">
    <property type="protein sequence ID" value="CAF1059189.1"/>
    <property type="molecule type" value="Genomic_DNA"/>
</dbReference>
<evidence type="ECO:0000313" key="6">
    <source>
        <dbReference type="EMBL" id="CAF1059189.1"/>
    </source>
</evidence>
<dbReference type="PANTHER" id="PTHR23348:SF16">
    <property type="entry name" value="LEUCINE RICH REPEAT FAMILY PROTEIN"/>
    <property type="match status" value="1"/>
</dbReference>
<feature type="transmembrane region" description="Helical" evidence="4">
    <location>
        <begin position="7"/>
        <end position="28"/>
    </location>
</feature>
<dbReference type="CDD" id="cd00136">
    <property type="entry name" value="PDZ_canonical"/>
    <property type="match status" value="1"/>
</dbReference>
<gene>
    <name evidence="6" type="ORF">GPM918_LOCUS16688</name>
    <name evidence="7" type="ORF">SRO942_LOCUS16687</name>
</gene>
<feature type="compositionally biased region" description="Low complexity" evidence="3">
    <location>
        <begin position="428"/>
        <end position="444"/>
    </location>
</feature>
<dbReference type="GO" id="GO:0005737">
    <property type="term" value="C:cytoplasm"/>
    <property type="evidence" value="ECO:0007669"/>
    <property type="project" value="TreeGrafter"/>
</dbReference>
<keyword evidence="2" id="KW-0539">Nucleus</keyword>
<dbReference type="PROSITE" id="PS50106">
    <property type="entry name" value="PDZ"/>
    <property type="match status" value="1"/>
</dbReference>
<dbReference type="Gene3D" id="2.30.42.10">
    <property type="match status" value="1"/>
</dbReference>
<evidence type="ECO:0000313" key="7">
    <source>
        <dbReference type="EMBL" id="CAF3827757.1"/>
    </source>
</evidence>
<protein>
    <recommendedName>
        <fullName evidence="5">PDZ domain-containing protein</fullName>
    </recommendedName>
</protein>
<comment type="subcellular location">
    <subcellularLocation>
        <location evidence="1">Nucleus</location>
    </subcellularLocation>
</comment>
<dbReference type="EMBL" id="CAJOBC010004438">
    <property type="protein sequence ID" value="CAF3827757.1"/>
    <property type="molecule type" value="Genomic_DNA"/>
</dbReference>
<dbReference type="Pfam" id="PF00595">
    <property type="entry name" value="PDZ"/>
    <property type="match status" value="1"/>
</dbReference>
<dbReference type="Proteomes" id="UP000663829">
    <property type="component" value="Unassembled WGS sequence"/>
</dbReference>
<evidence type="ECO:0000256" key="2">
    <source>
        <dbReference type="ARBA" id="ARBA00023242"/>
    </source>
</evidence>
<dbReference type="InterPro" id="IPR001478">
    <property type="entry name" value="PDZ"/>
</dbReference>
<feature type="domain" description="PDZ" evidence="5">
    <location>
        <begin position="232"/>
        <end position="297"/>
    </location>
</feature>
<proteinExistence type="predicted"/>
<reference evidence="6" key="1">
    <citation type="submission" date="2021-02" db="EMBL/GenBank/DDBJ databases">
        <authorList>
            <person name="Nowell W R."/>
        </authorList>
    </citation>
    <scope>NUCLEOTIDE SEQUENCE</scope>
</reference>